<dbReference type="InterPro" id="IPR026057">
    <property type="entry name" value="TBL_C"/>
</dbReference>
<reference evidence="5 6" key="1">
    <citation type="submission" date="2022-01" db="EMBL/GenBank/DDBJ databases">
        <authorList>
            <person name="Xiong W."/>
            <person name="Schranz E."/>
        </authorList>
    </citation>
    <scope>NUCLEOTIDE SEQUENCE [LARGE SCALE GENOMIC DNA]</scope>
</reference>
<sequence>MHHRKNNYLSVSVLLLSLFLIGIIFHNEDVRSLTRFTFQKIQSHEKPLSESNNNEQKSSKLSSTADAAAEDDEDMEHPPESCNIFDGKWVFDDLTRPLYKEDEYCNLPKFRGKLLVEKLKNKRLMFVGDSLNRNQWESMVCMVQSVASSGRKSLIRTGSLSIFRIEDYNATVEFYWAPYLVQSNSDDPELHNISDKIIMPKSINIHGQNWKNVDYLVFNTYIWWMNTENMKVS</sequence>
<feature type="domain" description="Trichome birefringence-like C-terminal" evidence="4">
    <location>
        <begin position="107"/>
        <end position="230"/>
    </location>
</feature>
<dbReference type="Proteomes" id="UP001157418">
    <property type="component" value="Unassembled WGS sequence"/>
</dbReference>
<keyword evidence="3" id="KW-0812">Transmembrane</keyword>
<name>A0AAU9P5N4_9ASTR</name>
<accession>A0AAU9P5N4</accession>
<feature type="region of interest" description="Disordered" evidence="2">
    <location>
        <begin position="44"/>
        <end position="80"/>
    </location>
</feature>
<keyword evidence="6" id="KW-1185">Reference proteome</keyword>
<evidence type="ECO:0000256" key="1">
    <source>
        <dbReference type="ARBA" id="ARBA00007727"/>
    </source>
</evidence>
<dbReference type="GO" id="GO:0016413">
    <property type="term" value="F:O-acetyltransferase activity"/>
    <property type="evidence" value="ECO:0007669"/>
    <property type="project" value="InterPro"/>
</dbReference>
<feature type="transmembrane region" description="Helical" evidence="3">
    <location>
        <begin position="7"/>
        <end position="25"/>
    </location>
</feature>
<comment type="caution">
    <text evidence="5">The sequence shown here is derived from an EMBL/GenBank/DDBJ whole genome shotgun (WGS) entry which is preliminary data.</text>
</comment>
<dbReference type="EMBL" id="CAKMRJ010005523">
    <property type="protein sequence ID" value="CAH1445385.1"/>
    <property type="molecule type" value="Genomic_DNA"/>
</dbReference>
<evidence type="ECO:0000256" key="2">
    <source>
        <dbReference type="SAM" id="MobiDB-lite"/>
    </source>
</evidence>
<feature type="compositionally biased region" description="Low complexity" evidence="2">
    <location>
        <begin position="49"/>
        <end position="67"/>
    </location>
</feature>
<evidence type="ECO:0000313" key="6">
    <source>
        <dbReference type="Proteomes" id="UP001157418"/>
    </source>
</evidence>
<dbReference type="PANTHER" id="PTHR32285">
    <property type="entry name" value="PROTEIN TRICHOME BIREFRINGENCE-LIKE 9-RELATED"/>
    <property type="match status" value="1"/>
</dbReference>
<gene>
    <name evidence="5" type="ORF">LVIROSA_LOCUS31148</name>
</gene>
<organism evidence="5 6">
    <name type="scientific">Lactuca virosa</name>
    <dbReference type="NCBI Taxonomy" id="75947"/>
    <lineage>
        <taxon>Eukaryota</taxon>
        <taxon>Viridiplantae</taxon>
        <taxon>Streptophyta</taxon>
        <taxon>Embryophyta</taxon>
        <taxon>Tracheophyta</taxon>
        <taxon>Spermatophyta</taxon>
        <taxon>Magnoliopsida</taxon>
        <taxon>eudicotyledons</taxon>
        <taxon>Gunneridae</taxon>
        <taxon>Pentapetalae</taxon>
        <taxon>asterids</taxon>
        <taxon>campanulids</taxon>
        <taxon>Asterales</taxon>
        <taxon>Asteraceae</taxon>
        <taxon>Cichorioideae</taxon>
        <taxon>Cichorieae</taxon>
        <taxon>Lactucinae</taxon>
        <taxon>Lactuca</taxon>
    </lineage>
</organism>
<dbReference type="InterPro" id="IPR029962">
    <property type="entry name" value="TBL"/>
</dbReference>
<keyword evidence="3" id="KW-0472">Membrane</keyword>
<protein>
    <recommendedName>
        <fullName evidence="4">Trichome birefringence-like C-terminal domain-containing protein</fullName>
    </recommendedName>
</protein>
<evidence type="ECO:0000313" key="5">
    <source>
        <dbReference type="EMBL" id="CAH1445385.1"/>
    </source>
</evidence>
<keyword evidence="3" id="KW-1133">Transmembrane helix</keyword>
<evidence type="ECO:0000256" key="3">
    <source>
        <dbReference type="SAM" id="Phobius"/>
    </source>
</evidence>
<evidence type="ECO:0000259" key="4">
    <source>
        <dbReference type="Pfam" id="PF13839"/>
    </source>
</evidence>
<dbReference type="Pfam" id="PF13839">
    <property type="entry name" value="PC-Esterase"/>
    <property type="match status" value="1"/>
</dbReference>
<proteinExistence type="inferred from homology"/>
<comment type="similarity">
    <text evidence="1">Belongs to the PC-esterase family. TBL subfamily.</text>
</comment>
<dbReference type="PANTHER" id="PTHR32285:SF353">
    <property type="entry name" value="PMR5 DOMAIN, PC-ESTERASE, PROTEIN TRICHOME BIREFRINGENCE-LIKE 28_30_ESKIMO 1"/>
    <property type="match status" value="1"/>
</dbReference>
<dbReference type="AlphaFoldDB" id="A0AAU9P5N4"/>
<dbReference type="GO" id="GO:0005794">
    <property type="term" value="C:Golgi apparatus"/>
    <property type="evidence" value="ECO:0007669"/>
    <property type="project" value="TreeGrafter"/>
</dbReference>